<dbReference type="PANTHER" id="PTHR33021">
    <property type="entry name" value="BLUE COPPER PROTEIN"/>
    <property type="match status" value="1"/>
</dbReference>
<feature type="domain" description="Phytocyanin" evidence="8">
    <location>
        <begin position="23"/>
        <end position="131"/>
    </location>
</feature>
<dbReference type="AlphaFoldDB" id="A0A978UQR8"/>
<dbReference type="GO" id="GO:0046872">
    <property type="term" value="F:metal ion binding"/>
    <property type="evidence" value="ECO:0007669"/>
    <property type="project" value="UniProtKB-KW"/>
</dbReference>
<dbReference type="Proteomes" id="UP000813462">
    <property type="component" value="Unassembled WGS sequence"/>
</dbReference>
<evidence type="ECO:0000313" key="10">
    <source>
        <dbReference type="Proteomes" id="UP000813462"/>
    </source>
</evidence>
<keyword evidence="2" id="KW-0479">Metal-binding</keyword>
<dbReference type="InterPro" id="IPR008972">
    <property type="entry name" value="Cupredoxin"/>
</dbReference>
<feature type="region of interest" description="Disordered" evidence="6">
    <location>
        <begin position="127"/>
        <end position="253"/>
    </location>
</feature>
<evidence type="ECO:0000256" key="5">
    <source>
        <dbReference type="ARBA" id="ARBA00023180"/>
    </source>
</evidence>
<dbReference type="Gene3D" id="2.60.40.420">
    <property type="entry name" value="Cupredoxins - blue copper proteins"/>
    <property type="match status" value="1"/>
</dbReference>
<keyword evidence="4" id="KW-0186">Copper</keyword>
<dbReference type="GO" id="GO:0009055">
    <property type="term" value="F:electron transfer activity"/>
    <property type="evidence" value="ECO:0007669"/>
    <property type="project" value="InterPro"/>
</dbReference>
<dbReference type="InterPro" id="IPR028871">
    <property type="entry name" value="BlueCu_1_BS"/>
</dbReference>
<organism evidence="9 10">
    <name type="scientific">Ziziphus jujuba var. spinosa</name>
    <dbReference type="NCBI Taxonomy" id="714518"/>
    <lineage>
        <taxon>Eukaryota</taxon>
        <taxon>Viridiplantae</taxon>
        <taxon>Streptophyta</taxon>
        <taxon>Embryophyta</taxon>
        <taxon>Tracheophyta</taxon>
        <taxon>Spermatophyta</taxon>
        <taxon>Magnoliopsida</taxon>
        <taxon>eudicotyledons</taxon>
        <taxon>Gunneridae</taxon>
        <taxon>Pentapetalae</taxon>
        <taxon>rosids</taxon>
        <taxon>fabids</taxon>
        <taxon>Rosales</taxon>
        <taxon>Rhamnaceae</taxon>
        <taxon>Paliureae</taxon>
        <taxon>Ziziphus</taxon>
    </lineage>
</organism>
<feature type="signal peptide" evidence="7">
    <location>
        <begin position="1"/>
        <end position="22"/>
    </location>
</feature>
<dbReference type="Pfam" id="PF02298">
    <property type="entry name" value="Cu_bind_like"/>
    <property type="match status" value="1"/>
</dbReference>
<evidence type="ECO:0000256" key="3">
    <source>
        <dbReference type="ARBA" id="ARBA00022982"/>
    </source>
</evidence>
<protein>
    <recommendedName>
        <fullName evidence="8">Phytocyanin domain-containing protein</fullName>
    </recommendedName>
</protein>
<reference evidence="9" key="1">
    <citation type="journal article" date="2021" name="Front. Plant Sci.">
        <title>Chromosome-Scale Genome Assembly for Chinese Sour Jujube and Insights Into Its Genome Evolution and Domestication Signature.</title>
        <authorList>
            <person name="Shen L.-Y."/>
            <person name="Luo H."/>
            <person name="Wang X.-L."/>
            <person name="Wang X.-M."/>
            <person name="Qiu X.-J."/>
            <person name="Liu H."/>
            <person name="Zhou S.-S."/>
            <person name="Jia K.-H."/>
            <person name="Nie S."/>
            <person name="Bao Y.-T."/>
            <person name="Zhang R.-G."/>
            <person name="Yun Q.-Z."/>
            <person name="Chai Y.-H."/>
            <person name="Lu J.-Y."/>
            <person name="Li Y."/>
            <person name="Zhao S.-W."/>
            <person name="Mao J.-F."/>
            <person name="Jia S.-G."/>
            <person name="Mao Y.-M."/>
        </authorList>
    </citation>
    <scope>NUCLEOTIDE SEQUENCE</scope>
    <source>
        <strain evidence="9">AT0</strain>
        <tissue evidence="9">Leaf</tissue>
    </source>
</reference>
<dbReference type="FunFam" id="2.60.40.420:FF:000003">
    <property type="entry name" value="Blue copper"/>
    <property type="match status" value="1"/>
</dbReference>
<dbReference type="PROSITE" id="PS51485">
    <property type="entry name" value="PHYTOCYANIN"/>
    <property type="match status" value="1"/>
</dbReference>
<keyword evidence="7" id="KW-0732">Signal</keyword>
<keyword evidence="5" id="KW-0325">Glycoprotein</keyword>
<evidence type="ECO:0000256" key="7">
    <source>
        <dbReference type="SAM" id="SignalP"/>
    </source>
</evidence>
<proteinExistence type="predicted"/>
<dbReference type="InterPro" id="IPR039391">
    <property type="entry name" value="Phytocyanin-like"/>
</dbReference>
<feature type="compositionally biased region" description="Pro residues" evidence="6">
    <location>
        <begin position="195"/>
        <end position="215"/>
    </location>
</feature>
<dbReference type="GO" id="GO:0005886">
    <property type="term" value="C:plasma membrane"/>
    <property type="evidence" value="ECO:0007669"/>
    <property type="project" value="TreeGrafter"/>
</dbReference>
<feature type="compositionally biased region" description="Low complexity" evidence="6">
    <location>
        <begin position="174"/>
        <end position="191"/>
    </location>
</feature>
<name>A0A978UQR8_ZIZJJ</name>
<dbReference type="EMBL" id="JAEACU010000009">
    <property type="protein sequence ID" value="KAH7517218.1"/>
    <property type="molecule type" value="Genomic_DNA"/>
</dbReference>
<evidence type="ECO:0000256" key="4">
    <source>
        <dbReference type="ARBA" id="ARBA00023008"/>
    </source>
</evidence>
<feature type="chain" id="PRO_5037548014" description="Phytocyanin domain-containing protein" evidence="7">
    <location>
        <begin position="23"/>
        <end position="275"/>
    </location>
</feature>
<evidence type="ECO:0000313" key="9">
    <source>
        <dbReference type="EMBL" id="KAH7517218.1"/>
    </source>
</evidence>
<keyword evidence="3" id="KW-0249">Electron transport</keyword>
<evidence type="ECO:0000259" key="8">
    <source>
        <dbReference type="PROSITE" id="PS51485"/>
    </source>
</evidence>
<dbReference type="PROSITE" id="PS00196">
    <property type="entry name" value="COPPER_BLUE"/>
    <property type="match status" value="1"/>
</dbReference>
<keyword evidence="1" id="KW-0813">Transport</keyword>
<dbReference type="PANTHER" id="PTHR33021:SF339">
    <property type="entry name" value="OS07G0570600 PROTEIN"/>
    <property type="match status" value="1"/>
</dbReference>
<gene>
    <name evidence="9" type="ORF">FEM48_Zijuj09G0039400</name>
</gene>
<dbReference type="SUPFAM" id="SSF49503">
    <property type="entry name" value="Cupredoxins"/>
    <property type="match status" value="1"/>
</dbReference>
<comment type="caution">
    <text evidence="9">The sequence shown here is derived from an EMBL/GenBank/DDBJ whole genome shotgun (WGS) entry which is preliminary data.</text>
</comment>
<accession>A0A978UQR8</accession>
<evidence type="ECO:0000256" key="6">
    <source>
        <dbReference type="SAM" id="MobiDB-lite"/>
    </source>
</evidence>
<sequence length="275" mass="28514">MGFSSNSMILVLLLSFCGSCFGAFYKVGDSQGWTSKGSVDYKTWASTKQFQVGDVLSKFFIVVTMHYDPQVNNVVRVTHKDYKSCNTSNSTFISQTGNDAIVIKNPGHLYFVCSVPGHCQAGQKVDIRVPPKSDIRSPSPTPTSSKTSPTASPPSSAPSSPTPSIKGGAPPPKSTISSPPSIAPTSPTPSIQGGAPPPKSTISSPPSPTAYPPSIAPTAPTPSINGAPDDPEFTVSSSPAPTPSDKKKSAAPSILSSKVDLHLFMAVLVVAAILA</sequence>
<dbReference type="InterPro" id="IPR003245">
    <property type="entry name" value="Phytocyanin_dom"/>
</dbReference>
<evidence type="ECO:0000256" key="2">
    <source>
        <dbReference type="ARBA" id="ARBA00022723"/>
    </source>
</evidence>
<evidence type="ECO:0000256" key="1">
    <source>
        <dbReference type="ARBA" id="ARBA00022448"/>
    </source>
</evidence>